<gene>
    <name evidence="4" type="ORF">C9I57_20890</name>
</gene>
<dbReference type="Gene3D" id="3.10.580.10">
    <property type="entry name" value="CBS-domain"/>
    <property type="match status" value="1"/>
</dbReference>
<dbReference type="PROSITE" id="PS51371">
    <property type="entry name" value="CBS"/>
    <property type="match status" value="2"/>
</dbReference>
<dbReference type="RefSeq" id="WP_107152532.1">
    <property type="nucleotide sequence ID" value="NZ_PYUC01000010.1"/>
</dbReference>
<keyword evidence="4" id="KW-0418">Kinase</keyword>
<dbReference type="SUPFAM" id="SSF54631">
    <property type="entry name" value="CBS-domain pair"/>
    <property type="match status" value="1"/>
</dbReference>
<dbReference type="InterPro" id="IPR051257">
    <property type="entry name" value="Diverse_CBS-Domain"/>
</dbReference>
<dbReference type="Proteomes" id="UP000240638">
    <property type="component" value="Unassembled WGS sequence"/>
</dbReference>
<evidence type="ECO:0000259" key="3">
    <source>
        <dbReference type="PROSITE" id="PS51371"/>
    </source>
</evidence>
<feature type="domain" description="CBS" evidence="3">
    <location>
        <begin position="94"/>
        <end position="151"/>
    </location>
</feature>
<comment type="caution">
    <text evidence="4">The sequence shown here is derived from an EMBL/GenBank/DDBJ whole genome shotgun (WGS) entry which is preliminary data.</text>
</comment>
<dbReference type="PANTHER" id="PTHR43080">
    <property type="entry name" value="CBS DOMAIN-CONTAINING PROTEIN CBSX3, MITOCHONDRIAL"/>
    <property type="match status" value="1"/>
</dbReference>
<dbReference type="Pfam" id="PF04972">
    <property type="entry name" value="BON"/>
    <property type="match status" value="1"/>
</dbReference>
<dbReference type="EMBL" id="PYUC01000010">
    <property type="protein sequence ID" value="PTB18946.1"/>
    <property type="molecule type" value="Genomic_DNA"/>
</dbReference>
<protein>
    <submittedName>
        <fullName evidence="4">Histidine kinase</fullName>
    </submittedName>
</protein>
<evidence type="ECO:0000313" key="4">
    <source>
        <dbReference type="EMBL" id="PTB18946.1"/>
    </source>
</evidence>
<sequence length="230" mass="25293">MQAIDVMTPYIVSVKPDMTVRDAAALLLEHGISGAPVIDSEGHLAGMISDGDLLHRVEIDTEMPRRPWWSEILLSGRDAADYVKAHARLVRDVMTEHVITVDETTPLDQVANLLETHRIRRVPVMREDKVVGIVSRANLVQALAISPLEPSPEQAASDREIRAMLMGETAGRQWALPGHNVTVQNGVVHLWGYYVWSHDQVEAMRVAAEGIPGVRAVEDHTCALPPMIGA</sequence>
<evidence type="ECO:0000256" key="1">
    <source>
        <dbReference type="ARBA" id="ARBA00023122"/>
    </source>
</evidence>
<evidence type="ECO:0000313" key="5">
    <source>
        <dbReference type="Proteomes" id="UP000240638"/>
    </source>
</evidence>
<organism evidence="4 5">
    <name type="scientific">Trinickia symbiotica</name>
    <dbReference type="NCBI Taxonomy" id="863227"/>
    <lineage>
        <taxon>Bacteria</taxon>
        <taxon>Pseudomonadati</taxon>
        <taxon>Pseudomonadota</taxon>
        <taxon>Betaproteobacteria</taxon>
        <taxon>Burkholderiales</taxon>
        <taxon>Burkholderiaceae</taxon>
        <taxon>Trinickia</taxon>
    </lineage>
</organism>
<proteinExistence type="predicted"/>
<dbReference type="InterPro" id="IPR007055">
    <property type="entry name" value="BON_dom"/>
</dbReference>
<dbReference type="CDD" id="cd04586">
    <property type="entry name" value="CBS_pair_BON_assoc"/>
    <property type="match status" value="1"/>
</dbReference>
<dbReference type="PIRSF" id="PIRSF036990">
    <property type="entry name" value="UCP036990_CBS_BON"/>
    <property type="match status" value="1"/>
</dbReference>
<keyword evidence="1 2" id="KW-0129">CBS domain</keyword>
<dbReference type="PANTHER" id="PTHR43080:SF26">
    <property type="entry name" value="REGULATORY PROTEIN"/>
    <property type="match status" value="1"/>
</dbReference>
<name>A0A2T3XQZ1_9BURK</name>
<dbReference type="GO" id="GO:0016301">
    <property type="term" value="F:kinase activity"/>
    <property type="evidence" value="ECO:0007669"/>
    <property type="project" value="UniProtKB-KW"/>
</dbReference>
<dbReference type="AlphaFoldDB" id="A0A2T3XQZ1"/>
<dbReference type="InterPro" id="IPR017080">
    <property type="entry name" value="UCP036990_CBS_BON"/>
</dbReference>
<dbReference type="InterPro" id="IPR000644">
    <property type="entry name" value="CBS_dom"/>
</dbReference>
<evidence type="ECO:0000256" key="2">
    <source>
        <dbReference type="PROSITE-ProRule" id="PRU00703"/>
    </source>
</evidence>
<dbReference type="Pfam" id="PF00571">
    <property type="entry name" value="CBS"/>
    <property type="match status" value="2"/>
</dbReference>
<feature type="domain" description="CBS" evidence="3">
    <location>
        <begin position="7"/>
        <end position="65"/>
    </location>
</feature>
<accession>A0A2T3XQZ1</accession>
<dbReference type="Gene3D" id="3.30.1340.30">
    <property type="match status" value="1"/>
</dbReference>
<keyword evidence="4" id="KW-0808">Transferase</keyword>
<reference evidence="4 5" key="1">
    <citation type="submission" date="2018-03" db="EMBL/GenBank/DDBJ databases">
        <title>Whole genome analyses suggest that Burkholderia sensu lato contains two further novel genera in the rhizoxinica-symbiotica group Mycetohabitans gen. nov., and Trinickia gen. nov.: implications for the evolution of diazotrophy and nodulation in the Burkholderiaceae.</title>
        <authorList>
            <person name="Estrada De Los Santos P."/>
            <person name="Palmer M."/>
            <person name="Chavez-Ramirez B."/>
            <person name="Steenkamp E.T."/>
            <person name="Hirsch A.M."/>
            <person name="Manyaka P."/>
            <person name="Maluk M."/>
            <person name="Lafos M."/>
            <person name="Crook M."/>
            <person name="Gross E."/>
            <person name="Simon M.F."/>
            <person name="Bueno Dos Reis Junior F."/>
            <person name="Poole P.S."/>
            <person name="Venter S.N."/>
            <person name="James E.K."/>
        </authorList>
    </citation>
    <scope>NUCLEOTIDE SEQUENCE [LARGE SCALE GENOMIC DNA]</scope>
    <source>
        <strain evidence="4 5">JPY-366</strain>
    </source>
</reference>
<dbReference type="SMART" id="SM00116">
    <property type="entry name" value="CBS"/>
    <property type="match status" value="2"/>
</dbReference>
<dbReference type="InterPro" id="IPR046342">
    <property type="entry name" value="CBS_dom_sf"/>
</dbReference>